<protein>
    <recommendedName>
        <fullName evidence="6">Glycosyl transferase family 1</fullName>
    </recommendedName>
</protein>
<sequence>MKVAITSYPMLWQRTGGLQVQILKTVEHLRAEGIDARVFDTLNDRFSNYDIVHVFSAINGTHVILREAQAQGARTVLSPILQPEKSRWTFRRYAIASWITGRLTGYDIRTTFDNIQSALKYSDRLIALSSEEEQVLTDGYGVDKRSISRISNGIDPAFFSAEPDLFLERHPTPGGFVLVVGSISPYKNQLGVIRQSNRPVVLIGPPSNKDYLAQCLEEGGERVVYIGSLAHDDPLLASAYAAAGVTVLASAGETFGLTAVESLAAGTPAIITKSNGLGLLPNPPYLQFIDPSNRSMLRSAIESATSAPTDARDRCRAMVAHLTWHQVSSSIAEVYKNLDISVR</sequence>
<evidence type="ECO:0008006" key="6">
    <source>
        <dbReference type="Google" id="ProtNLM"/>
    </source>
</evidence>
<dbReference type="Pfam" id="PF13439">
    <property type="entry name" value="Glyco_transf_4"/>
    <property type="match status" value="1"/>
</dbReference>
<reference evidence="4 5" key="1">
    <citation type="submission" date="2017-06" db="EMBL/GenBank/DDBJ databases">
        <title>Azoarcus.</title>
        <authorList>
            <person name="Woo J.-H."/>
            <person name="Kim H.-S."/>
        </authorList>
    </citation>
    <scope>NUCLEOTIDE SEQUENCE [LARGE SCALE GENOMIC DNA]</scope>
    <source>
        <strain evidence="4 5">TSPY31</strain>
    </source>
</reference>
<evidence type="ECO:0000259" key="2">
    <source>
        <dbReference type="Pfam" id="PF00534"/>
    </source>
</evidence>
<dbReference type="PANTHER" id="PTHR46401:SF2">
    <property type="entry name" value="GLYCOSYLTRANSFERASE WBBK-RELATED"/>
    <property type="match status" value="1"/>
</dbReference>
<gene>
    <name evidence="4" type="ORF">CEW83_18835</name>
</gene>
<evidence type="ECO:0000259" key="3">
    <source>
        <dbReference type="Pfam" id="PF13439"/>
    </source>
</evidence>
<evidence type="ECO:0000313" key="4">
    <source>
        <dbReference type="EMBL" id="AWI77033.1"/>
    </source>
</evidence>
<dbReference type="KEGG" id="acom:CEW83_18835"/>
<organism evidence="4 5">
    <name type="scientific">Parazoarcus communis</name>
    <dbReference type="NCBI Taxonomy" id="41977"/>
    <lineage>
        <taxon>Bacteria</taxon>
        <taxon>Pseudomonadati</taxon>
        <taxon>Pseudomonadota</taxon>
        <taxon>Betaproteobacteria</taxon>
        <taxon>Rhodocyclales</taxon>
        <taxon>Zoogloeaceae</taxon>
        <taxon>Parazoarcus</taxon>
    </lineage>
</organism>
<dbReference type="AlphaFoldDB" id="A0A2U8GUT7"/>
<dbReference type="RefSeq" id="WP_108950732.1">
    <property type="nucleotide sequence ID" value="NZ_CP022187.1"/>
</dbReference>
<dbReference type="Proteomes" id="UP000244930">
    <property type="component" value="Chromosome"/>
</dbReference>
<proteinExistence type="predicted"/>
<name>A0A2U8GUT7_9RHOO</name>
<dbReference type="InterPro" id="IPR001296">
    <property type="entry name" value="Glyco_trans_1"/>
</dbReference>
<dbReference type="GO" id="GO:0016757">
    <property type="term" value="F:glycosyltransferase activity"/>
    <property type="evidence" value="ECO:0007669"/>
    <property type="project" value="InterPro"/>
</dbReference>
<evidence type="ECO:0000256" key="1">
    <source>
        <dbReference type="ARBA" id="ARBA00022679"/>
    </source>
</evidence>
<dbReference type="PANTHER" id="PTHR46401">
    <property type="entry name" value="GLYCOSYLTRANSFERASE WBBK-RELATED"/>
    <property type="match status" value="1"/>
</dbReference>
<dbReference type="Pfam" id="PF00534">
    <property type="entry name" value="Glycos_transf_1"/>
    <property type="match status" value="1"/>
</dbReference>
<evidence type="ECO:0000313" key="5">
    <source>
        <dbReference type="Proteomes" id="UP000244930"/>
    </source>
</evidence>
<dbReference type="SUPFAM" id="SSF53756">
    <property type="entry name" value="UDP-Glycosyltransferase/glycogen phosphorylase"/>
    <property type="match status" value="1"/>
</dbReference>
<dbReference type="InterPro" id="IPR028098">
    <property type="entry name" value="Glyco_trans_4-like_N"/>
</dbReference>
<accession>A0A2U8GUT7</accession>
<keyword evidence="1" id="KW-0808">Transferase</keyword>
<feature type="domain" description="Glycosyltransferase subfamily 4-like N-terminal" evidence="3">
    <location>
        <begin position="46"/>
        <end position="157"/>
    </location>
</feature>
<dbReference type="Gene3D" id="3.40.50.2000">
    <property type="entry name" value="Glycogen Phosphorylase B"/>
    <property type="match status" value="2"/>
</dbReference>
<feature type="domain" description="Glycosyl transferase family 1" evidence="2">
    <location>
        <begin position="172"/>
        <end position="277"/>
    </location>
</feature>
<dbReference type="GO" id="GO:0009103">
    <property type="term" value="P:lipopolysaccharide biosynthetic process"/>
    <property type="evidence" value="ECO:0007669"/>
    <property type="project" value="TreeGrafter"/>
</dbReference>
<dbReference type="EMBL" id="CP022187">
    <property type="protein sequence ID" value="AWI77033.1"/>
    <property type="molecule type" value="Genomic_DNA"/>
</dbReference>
<dbReference type="CDD" id="cd03801">
    <property type="entry name" value="GT4_PimA-like"/>
    <property type="match status" value="1"/>
</dbReference>
<keyword evidence="5" id="KW-1185">Reference proteome</keyword>